<feature type="compositionally biased region" description="Acidic residues" evidence="3">
    <location>
        <begin position="248"/>
        <end position="268"/>
    </location>
</feature>
<keyword evidence="2" id="KW-0206">Cytoskeleton</keyword>
<proteinExistence type="predicted"/>
<dbReference type="SMR" id="G4YMC1"/>
<dbReference type="RefSeq" id="XP_009515526.1">
    <property type="nucleotide sequence ID" value="XM_009517231.1"/>
</dbReference>
<evidence type="ECO:0000256" key="3">
    <source>
        <dbReference type="SAM" id="MobiDB-lite"/>
    </source>
</evidence>
<evidence type="ECO:0000256" key="2">
    <source>
        <dbReference type="ARBA" id="ARBA00023212"/>
    </source>
</evidence>
<dbReference type="PANTHER" id="PTHR15431">
    <property type="entry name" value="FGFR1 ONCOGENE PARTNER/LISH DOMAIN-CONTAINING PROTEIN"/>
    <property type="match status" value="1"/>
</dbReference>
<dbReference type="EMBL" id="JH159151">
    <property type="protein sequence ID" value="EGZ28251.1"/>
    <property type="molecule type" value="Genomic_DNA"/>
</dbReference>
<dbReference type="AlphaFoldDB" id="G4YMC1"/>
<keyword evidence="4" id="KW-0732">Signal</keyword>
<evidence type="ECO:0000256" key="1">
    <source>
        <dbReference type="ARBA" id="ARBA00022490"/>
    </source>
</evidence>
<keyword evidence="6" id="KW-1185">Reference proteome</keyword>
<dbReference type="OMA" id="HIEPVER"/>
<feature type="compositionally biased region" description="Basic and acidic residues" evidence="3">
    <location>
        <begin position="309"/>
        <end position="330"/>
    </location>
</feature>
<dbReference type="Gene3D" id="1.20.960.40">
    <property type="match status" value="1"/>
</dbReference>
<evidence type="ECO:0000313" key="6">
    <source>
        <dbReference type="Proteomes" id="UP000002640"/>
    </source>
</evidence>
<reference evidence="5 6" key="1">
    <citation type="journal article" date="2006" name="Science">
        <title>Phytophthora genome sequences uncover evolutionary origins and mechanisms of pathogenesis.</title>
        <authorList>
            <person name="Tyler B.M."/>
            <person name="Tripathy S."/>
            <person name="Zhang X."/>
            <person name="Dehal P."/>
            <person name="Jiang R.H."/>
            <person name="Aerts A."/>
            <person name="Arredondo F.D."/>
            <person name="Baxter L."/>
            <person name="Bensasson D."/>
            <person name="Beynon J.L."/>
            <person name="Chapman J."/>
            <person name="Damasceno C.M."/>
            <person name="Dorrance A.E."/>
            <person name="Dou D."/>
            <person name="Dickerman A.W."/>
            <person name="Dubchak I.L."/>
            <person name="Garbelotto M."/>
            <person name="Gijzen M."/>
            <person name="Gordon S.G."/>
            <person name="Govers F."/>
            <person name="Grunwald N.J."/>
            <person name="Huang W."/>
            <person name="Ivors K.L."/>
            <person name="Jones R.W."/>
            <person name="Kamoun S."/>
            <person name="Krampis K."/>
            <person name="Lamour K.H."/>
            <person name="Lee M.K."/>
            <person name="McDonald W.H."/>
            <person name="Medina M."/>
            <person name="Meijer H.J."/>
            <person name="Nordberg E.K."/>
            <person name="Maclean D.J."/>
            <person name="Ospina-Giraldo M.D."/>
            <person name="Morris P.F."/>
            <person name="Phuntumart V."/>
            <person name="Putnam N.H."/>
            <person name="Rash S."/>
            <person name="Rose J.K."/>
            <person name="Sakihama Y."/>
            <person name="Salamov A.A."/>
            <person name="Savidor A."/>
            <person name="Scheuring C.F."/>
            <person name="Smith B.M."/>
            <person name="Sobral B.W."/>
            <person name="Terry A."/>
            <person name="Torto-Alalibo T.A."/>
            <person name="Win J."/>
            <person name="Xu Z."/>
            <person name="Zhang H."/>
            <person name="Grigoriev I.V."/>
            <person name="Rokhsar D.S."/>
            <person name="Boore J.L."/>
        </authorList>
    </citation>
    <scope>NUCLEOTIDE SEQUENCE [LARGE SCALE GENOMIC DNA]</scope>
    <source>
        <strain evidence="5 6">P6497</strain>
    </source>
</reference>
<dbReference type="InParanoid" id="G4YMC1"/>
<feature type="compositionally biased region" description="Basic and acidic residues" evidence="3">
    <location>
        <begin position="215"/>
        <end position="247"/>
    </location>
</feature>
<feature type="chain" id="PRO_5003471298" description="LisH domain-containing protein" evidence="4">
    <location>
        <begin position="21"/>
        <end position="385"/>
    </location>
</feature>
<keyword evidence="1" id="KW-0963">Cytoplasm</keyword>
<evidence type="ECO:0008006" key="7">
    <source>
        <dbReference type="Google" id="ProtNLM"/>
    </source>
</evidence>
<protein>
    <recommendedName>
        <fullName evidence="7">LisH domain-containing protein</fullName>
    </recommendedName>
</protein>
<name>G4YMC1_PHYSP</name>
<dbReference type="GeneID" id="20643113"/>
<evidence type="ECO:0000313" key="5">
    <source>
        <dbReference type="EMBL" id="EGZ28251.1"/>
    </source>
</evidence>
<feature type="region of interest" description="Disordered" evidence="3">
    <location>
        <begin position="194"/>
        <end position="366"/>
    </location>
</feature>
<accession>G4YMC1</accession>
<dbReference type="PANTHER" id="PTHR15431:SF4">
    <property type="entry name" value="PROTEIN TONNEAU 1B"/>
    <property type="match status" value="1"/>
</dbReference>
<evidence type="ECO:0000256" key="4">
    <source>
        <dbReference type="SAM" id="SignalP"/>
    </source>
</evidence>
<dbReference type="STRING" id="1094619.G4YMC1"/>
<dbReference type="KEGG" id="psoj:PHYSODRAFT_309159"/>
<sequence length="385" mass="42108">MSACIGIFIVVLTVSVATDAFSGGRLHFCDLPVRVGRSALMMSVLPTLLQPAPTAEELALKEQVTQVLTSQGVLAKLKAELRAAVFEVMHEREGFAKTNDPTAPNLSDFPLETRTTALALIVECLQFFHWEHALCVLLAETNAEDEPYDSAQLVKKLGLGSTNSSAMPTLFQLVESRVLGNDQSDRFIRPATTIKPDQFNDGEESGEEATVHAGDVARKARPWERDDDTHSLPVKEPEPALMQRKDEDTDEGKEEEVESSAEIEESMAEEVPSGSELEESNFTNYEDEESQDYRAQASTQPTDLYSAHQQEKFQGDKDQEESHDKDTHESNDDDAVSLAAPPPAPAKLPSLPPLMNTSNGANAGDAEDDFDAVRAVEIFTGFIVA</sequence>
<dbReference type="Proteomes" id="UP000002640">
    <property type="component" value="Unassembled WGS sequence"/>
</dbReference>
<gene>
    <name evidence="5" type="ORF">PHYSODRAFT_309159</name>
</gene>
<feature type="compositionally biased region" description="Pro residues" evidence="3">
    <location>
        <begin position="340"/>
        <end position="352"/>
    </location>
</feature>
<feature type="signal peptide" evidence="4">
    <location>
        <begin position="1"/>
        <end position="20"/>
    </location>
</feature>
<organism evidence="5 6">
    <name type="scientific">Phytophthora sojae (strain P6497)</name>
    <name type="common">Soybean stem and root rot agent</name>
    <name type="synonym">Phytophthora megasperma f. sp. glycines</name>
    <dbReference type="NCBI Taxonomy" id="1094619"/>
    <lineage>
        <taxon>Eukaryota</taxon>
        <taxon>Sar</taxon>
        <taxon>Stramenopiles</taxon>
        <taxon>Oomycota</taxon>
        <taxon>Peronosporomycetes</taxon>
        <taxon>Peronosporales</taxon>
        <taxon>Peronosporaceae</taxon>
        <taxon>Phytophthora</taxon>
    </lineage>
</organism>